<gene>
    <name evidence="8" type="ORF">C2S53_006729</name>
</gene>
<reference evidence="8 9" key="1">
    <citation type="journal article" date="2021" name="Nat. Commun.">
        <title>Incipient diploidization of the medicinal plant Perilla within 10,000 years.</title>
        <authorList>
            <person name="Zhang Y."/>
            <person name="Shen Q."/>
            <person name="Leng L."/>
            <person name="Zhang D."/>
            <person name="Chen S."/>
            <person name="Shi Y."/>
            <person name="Ning Z."/>
            <person name="Chen S."/>
        </authorList>
    </citation>
    <scope>NUCLEOTIDE SEQUENCE [LARGE SCALE GENOMIC DNA]</scope>
    <source>
        <strain evidence="9">cv. PC099</strain>
    </source>
</reference>
<evidence type="ECO:0000256" key="2">
    <source>
        <dbReference type="ARBA" id="ARBA00022692"/>
    </source>
</evidence>
<organism evidence="8 9">
    <name type="scientific">Perilla frutescens var. hirtella</name>
    <name type="common">Perilla citriodora</name>
    <name type="synonym">Perilla setoyensis</name>
    <dbReference type="NCBI Taxonomy" id="608512"/>
    <lineage>
        <taxon>Eukaryota</taxon>
        <taxon>Viridiplantae</taxon>
        <taxon>Streptophyta</taxon>
        <taxon>Embryophyta</taxon>
        <taxon>Tracheophyta</taxon>
        <taxon>Spermatophyta</taxon>
        <taxon>Magnoliopsida</taxon>
        <taxon>eudicotyledons</taxon>
        <taxon>Gunneridae</taxon>
        <taxon>Pentapetalae</taxon>
        <taxon>asterids</taxon>
        <taxon>lamiids</taxon>
        <taxon>Lamiales</taxon>
        <taxon>Lamiaceae</taxon>
        <taxon>Nepetoideae</taxon>
        <taxon>Elsholtzieae</taxon>
        <taxon>Perilla</taxon>
    </lineage>
</organism>
<evidence type="ECO:0000256" key="6">
    <source>
        <dbReference type="RuleBase" id="RU363132"/>
    </source>
</evidence>
<name>A0AAD4IQB4_PERFH</name>
<dbReference type="PROSITE" id="PS50845">
    <property type="entry name" value="RETICULON"/>
    <property type="match status" value="1"/>
</dbReference>
<keyword evidence="5 6" id="KW-0472">Membrane</keyword>
<dbReference type="AlphaFoldDB" id="A0AAD4IQB4"/>
<dbReference type="InterPro" id="IPR045064">
    <property type="entry name" value="Reticulon-like"/>
</dbReference>
<keyword evidence="3 6" id="KW-0256">Endoplasmic reticulum</keyword>
<evidence type="ECO:0000256" key="5">
    <source>
        <dbReference type="ARBA" id="ARBA00023136"/>
    </source>
</evidence>
<dbReference type="GO" id="GO:0005789">
    <property type="term" value="C:endoplasmic reticulum membrane"/>
    <property type="evidence" value="ECO:0007669"/>
    <property type="project" value="UniProtKB-SubCell"/>
</dbReference>
<evidence type="ECO:0000256" key="1">
    <source>
        <dbReference type="ARBA" id="ARBA00004477"/>
    </source>
</evidence>
<keyword evidence="2 6" id="KW-0812">Transmembrane</keyword>
<feature type="transmembrane region" description="Helical" evidence="6">
    <location>
        <begin position="165"/>
        <end position="192"/>
    </location>
</feature>
<evidence type="ECO:0000256" key="4">
    <source>
        <dbReference type="ARBA" id="ARBA00022989"/>
    </source>
</evidence>
<evidence type="ECO:0000259" key="7">
    <source>
        <dbReference type="PROSITE" id="PS50845"/>
    </source>
</evidence>
<sequence length="249" mass="27864">MSEGIKESLVHNIMETIADNVSKHKNVSFFEDENSSSVSDKFNRLFGREKPVHHLLGGGKSADVMLWRNKKISASVLGGATVVWVLFEWLNYNFLSLSCFLLIFALLAQFLWTNASSILNLSSPPPRLALPEEVFANIGKLIGSEVNRCLCYLQSIACEGTMKQFLAVVGSLFVAAIIGSWCNFLTVLYIGFIAAHTLPIVYEKYEDQIDNFVYNLLGQVQHNYKKLDASVLSRIPRAGSFRYRGKKAD</sequence>
<evidence type="ECO:0000313" key="8">
    <source>
        <dbReference type="EMBL" id="KAH6756927.1"/>
    </source>
</evidence>
<dbReference type="PANTHER" id="PTHR10994:SF62">
    <property type="entry name" value="RETICULON-LIKE PROTEIN B8"/>
    <property type="match status" value="1"/>
</dbReference>
<evidence type="ECO:0000313" key="9">
    <source>
        <dbReference type="Proteomes" id="UP001190926"/>
    </source>
</evidence>
<dbReference type="Pfam" id="PF02453">
    <property type="entry name" value="Reticulon"/>
    <property type="match status" value="1"/>
</dbReference>
<dbReference type="EMBL" id="SDAM02029499">
    <property type="protein sequence ID" value="KAH6756927.1"/>
    <property type="molecule type" value="Genomic_DNA"/>
</dbReference>
<dbReference type="Proteomes" id="UP001190926">
    <property type="component" value="Unassembled WGS sequence"/>
</dbReference>
<dbReference type="PANTHER" id="PTHR10994">
    <property type="entry name" value="RETICULON"/>
    <property type="match status" value="1"/>
</dbReference>
<keyword evidence="9" id="KW-1185">Reference proteome</keyword>
<comment type="caution">
    <text evidence="8">The sequence shown here is derived from an EMBL/GenBank/DDBJ whole genome shotgun (WGS) entry which is preliminary data.</text>
</comment>
<dbReference type="GO" id="GO:0009617">
    <property type="term" value="P:response to bacterium"/>
    <property type="evidence" value="ECO:0007669"/>
    <property type="project" value="InterPro"/>
</dbReference>
<keyword evidence="4 6" id="KW-1133">Transmembrane helix</keyword>
<protein>
    <recommendedName>
        <fullName evidence="6">Reticulon-like protein</fullName>
    </recommendedName>
</protein>
<proteinExistence type="predicted"/>
<feature type="transmembrane region" description="Helical" evidence="6">
    <location>
        <begin position="93"/>
        <end position="112"/>
    </location>
</feature>
<accession>A0AAD4IQB4</accession>
<comment type="subcellular location">
    <subcellularLocation>
        <location evidence="1 6">Endoplasmic reticulum membrane</location>
        <topology evidence="1 6">Multi-pass membrane protein</topology>
    </subcellularLocation>
</comment>
<feature type="domain" description="Reticulon" evidence="7">
    <location>
        <begin position="61"/>
        <end position="249"/>
    </location>
</feature>
<dbReference type="InterPro" id="IPR003388">
    <property type="entry name" value="Reticulon"/>
</dbReference>
<evidence type="ECO:0000256" key="3">
    <source>
        <dbReference type="ARBA" id="ARBA00022824"/>
    </source>
</evidence>